<dbReference type="Gene3D" id="3.20.20.80">
    <property type="entry name" value="Glycosidases"/>
    <property type="match status" value="1"/>
</dbReference>
<evidence type="ECO:0000256" key="1">
    <source>
        <dbReference type="ARBA" id="ARBA00000448"/>
    </source>
</evidence>
<evidence type="ECO:0000256" key="14">
    <source>
        <dbReference type="ARBA" id="ARBA00042762"/>
    </source>
</evidence>
<evidence type="ECO:0000256" key="6">
    <source>
        <dbReference type="ARBA" id="ARBA00022525"/>
    </source>
</evidence>
<evidence type="ECO:0000256" key="11">
    <source>
        <dbReference type="ARBA" id="ARBA00039284"/>
    </source>
</evidence>
<dbReference type="Proteomes" id="UP001583193">
    <property type="component" value="Unassembled WGS sequence"/>
</dbReference>
<dbReference type="PANTHER" id="PTHR16631">
    <property type="entry name" value="GLUCAN 1,3-BETA-GLUCOSIDASE"/>
    <property type="match status" value="1"/>
</dbReference>
<comment type="catalytic activity">
    <reaction evidence="1">
        <text>Hydrolysis of terminal, non-reducing beta-D-glucosyl residues with release of beta-D-glucose.</text>
        <dbReference type="EC" id="3.2.1.21"/>
    </reaction>
</comment>
<evidence type="ECO:0000256" key="3">
    <source>
        <dbReference type="ARBA" id="ARBA00008773"/>
    </source>
</evidence>
<organism evidence="17 18">
    <name type="scientific">Paecilomyces lecythidis</name>
    <dbReference type="NCBI Taxonomy" id="3004212"/>
    <lineage>
        <taxon>Eukaryota</taxon>
        <taxon>Fungi</taxon>
        <taxon>Dikarya</taxon>
        <taxon>Ascomycota</taxon>
        <taxon>Pezizomycotina</taxon>
        <taxon>Eurotiomycetes</taxon>
        <taxon>Eurotiomycetidae</taxon>
        <taxon>Eurotiales</taxon>
        <taxon>Thermoascaceae</taxon>
        <taxon>Paecilomyces</taxon>
    </lineage>
</organism>
<dbReference type="EMBL" id="JAVDPF010000010">
    <property type="protein sequence ID" value="KAL1879600.1"/>
    <property type="molecule type" value="Genomic_DNA"/>
</dbReference>
<accession>A0ABR3XVC0</accession>
<evidence type="ECO:0000256" key="12">
    <source>
        <dbReference type="ARBA" id="ARBA00041495"/>
    </source>
</evidence>
<protein>
    <recommendedName>
        <fullName evidence="11">Probable beta-glucosidase btgE</fullName>
        <ecNumber evidence="4">3.2.1.21</ecNumber>
    </recommendedName>
    <alternativeName>
        <fullName evidence="12">Beta-D-glucoside glucohydrolase btgE</fullName>
    </alternativeName>
    <alternativeName>
        <fullName evidence="14">Cellobiase btgE</fullName>
    </alternativeName>
    <alternativeName>
        <fullName evidence="13">Gentiobiase btgE</fullName>
    </alternativeName>
</protein>
<comment type="function">
    <text evidence="10">Beta-glucosidases are one of a number of cellulolytic enzymes involved in the degradation of cellulosic biomass. Catalyzes the last step releasing glucose from the inhibitory cellobiose.</text>
</comment>
<evidence type="ECO:0000256" key="9">
    <source>
        <dbReference type="ARBA" id="ARBA00023295"/>
    </source>
</evidence>
<feature type="region of interest" description="Disordered" evidence="15">
    <location>
        <begin position="310"/>
        <end position="337"/>
    </location>
</feature>
<keyword evidence="5" id="KW-0134">Cell wall</keyword>
<evidence type="ECO:0000256" key="15">
    <source>
        <dbReference type="SAM" id="MobiDB-lite"/>
    </source>
</evidence>
<comment type="similarity">
    <text evidence="3">Belongs to the glycosyl hydrolase 17 family.</text>
</comment>
<evidence type="ECO:0000313" key="17">
    <source>
        <dbReference type="EMBL" id="KAL1879600.1"/>
    </source>
</evidence>
<keyword evidence="18" id="KW-1185">Reference proteome</keyword>
<evidence type="ECO:0000256" key="4">
    <source>
        <dbReference type="ARBA" id="ARBA00012744"/>
    </source>
</evidence>
<evidence type="ECO:0000256" key="5">
    <source>
        <dbReference type="ARBA" id="ARBA00022512"/>
    </source>
</evidence>
<evidence type="ECO:0000313" key="18">
    <source>
        <dbReference type="Proteomes" id="UP001583193"/>
    </source>
</evidence>
<dbReference type="InterPro" id="IPR050732">
    <property type="entry name" value="Beta-glucan_modifiers"/>
</dbReference>
<feature type="compositionally biased region" description="Low complexity" evidence="15">
    <location>
        <begin position="85"/>
        <end position="139"/>
    </location>
</feature>
<reference evidence="17 18" key="1">
    <citation type="journal article" date="2024" name="IMA Fungus">
        <title>IMA Genome - F19 : A genome assembly and annotation guide to empower mycologists, including annotated draft genome sequences of Ceratocystis pirilliformis, Diaporthe australafricana, Fusarium ophioides, Paecilomyces lecythidis, and Sporothrix stenoceras.</title>
        <authorList>
            <person name="Aylward J."/>
            <person name="Wilson A.M."/>
            <person name="Visagie C.M."/>
            <person name="Spraker J."/>
            <person name="Barnes I."/>
            <person name="Buitendag C."/>
            <person name="Ceriani C."/>
            <person name="Del Mar Angel L."/>
            <person name="du Plessis D."/>
            <person name="Fuchs T."/>
            <person name="Gasser K."/>
            <person name="Kramer D."/>
            <person name="Li W."/>
            <person name="Munsamy K."/>
            <person name="Piso A."/>
            <person name="Price J.L."/>
            <person name="Sonnekus B."/>
            <person name="Thomas C."/>
            <person name="van der Nest A."/>
            <person name="van Dijk A."/>
            <person name="van Heerden A."/>
            <person name="van Vuuren N."/>
            <person name="Yilmaz N."/>
            <person name="Duong T.A."/>
            <person name="van der Merwe N.A."/>
            <person name="Wingfield M.J."/>
            <person name="Wingfield B.D."/>
        </authorList>
    </citation>
    <scope>NUCLEOTIDE SEQUENCE [LARGE SCALE GENOMIC DNA]</scope>
    <source>
        <strain evidence="17 18">CMW 18167</strain>
    </source>
</reference>
<evidence type="ECO:0000256" key="16">
    <source>
        <dbReference type="SAM" id="SignalP"/>
    </source>
</evidence>
<keyword evidence="7 16" id="KW-0732">Signal</keyword>
<keyword evidence="8" id="KW-0378">Hydrolase</keyword>
<proteinExistence type="inferred from homology"/>
<feature type="signal peptide" evidence="16">
    <location>
        <begin position="1"/>
        <end position="18"/>
    </location>
</feature>
<evidence type="ECO:0000256" key="2">
    <source>
        <dbReference type="ARBA" id="ARBA00004191"/>
    </source>
</evidence>
<name>A0ABR3XVC0_9EURO</name>
<dbReference type="PANTHER" id="PTHR16631:SF24">
    <property type="entry name" value="FAMILY 17 GLUCOSIDASE SCW11-RELATED"/>
    <property type="match status" value="1"/>
</dbReference>
<keyword evidence="9" id="KW-0326">Glycosidase</keyword>
<keyword evidence="6" id="KW-0964">Secreted</keyword>
<evidence type="ECO:0000256" key="7">
    <source>
        <dbReference type="ARBA" id="ARBA00022729"/>
    </source>
</evidence>
<gene>
    <name evidence="17" type="ORF">Plec18167_004061</name>
</gene>
<dbReference type="SUPFAM" id="SSF51445">
    <property type="entry name" value="(Trans)glycosidases"/>
    <property type="match status" value="1"/>
</dbReference>
<feature type="region of interest" description="Disordered" evidence="15">
    <location>
        <begin position="85"/>
        <end position="146"/>
    </location>
</feature>
<sequence>MKGAFLTAAAALMGSALADGHMRRHGHEAFHHRRALGTGVSGLVDAQETCGCTTKVITYYGSPTLVPHPAPSSAVPAIPSSAAAVSASPAPSSSPASSPAVSPVTTSKVTQTQSSTSYSTVTVEASSSPAPSPAPTTSAVELPTPSVTTFPNTGTFTIPETTITVKDTTTVCGATSTSVPSGTHTLGGVTTVVETSTVVTCPYATVKPTGSTVTSVIETTTYTCPAAGTYTVVPPFTTTVPSSTVVVYPTPATITPGTYPRPAQVVTVTETDYTYTCPFDTGLPSSTPAVTPSSAPAVATSSPVSGVAAQATSSTPSVTPSSSASPSATPSASSGSSGNRYAMVYGVYTNDNGCKTQNTINQEIADIAKKGFSAVRVYSTDCNTLEYVGQAARSNSLKMIPGVYIESGDISSAYSQLKDLISWAQWDLVDAIVLGNEAIQGGAIDASGLASFVKAGKTQLTSAGYTGMVTLAETLNIWQQYSGTLCDVVDQPVVNSYAYFNGAISALGAGSFVKSELDELNGLCPGKSDGWVGESGWPSQGNSLGAAIANTVEQTIAILAIEKEIGHKVAFFEYENEAWKPAGSLGVEKFWGCFNVFSWLL</sequence>
<comment type="caution">
    <text evidence="17">The sequence shown here is derived from an EMBL/GenBank/DDBJ whole genome shotgun (WGS) entry which is preliminary data.</text>
</comment>
<evidence type="ECO:0000256" key="8">
    <source>
        <dbReference type="ARBA" id="ARBA00022801"/>
    </source>
</evidence>
<dbReference type="InterPro" id="IPR017853">
    <property type="entry name" value="GH"/>
</dbReference>
<evidence type="ECO:0000256" key="10">
    <source>
        <dbReference type="ARBA" id="ARBA00024983"/>
    </source>
</evidence>
<dbReference type="EC" id="3.2.1.21" evidence="4"/>
<evidence type="ECO:0000256" key="13">
    <source>
        <dbReference type="ARBA" id="ARBA00041516"/>
    </source>
</evidence>
<feature type="chain" id="PRO_5046460601" description="Probable beta-glucosidase btgE" evidence="16">
    <location>
        <begin position="19"/>
        <end position="601"/>
    </location>
</feature>
<comment type="subcellular location">
    <subcellularLocation>
        <location evidence="2">Secreted</location>
        <location evidence="2">Cell wall</location>
    </subcellularLocation>
</comment>